<dbReference type="InterPro" id="IPR008949">
    <property type="entry name" value="Isoprenoid_synthase_dom_sf"/>
</dbReference>
<dbReference type="GO" id="GO:0016829">
    <property type="term" value="F:lyase activity"/>
    <property type="evidence" value="ECO:0007669"/>
    <property type="project" value="UniProtKB-KW"/>
</dbReference>
<dbReference type="SFLD" id="SFLDS00005">
    <property type="entry name" value="Isoprenoid_Synthase_Type_I"/>
    <property type="match status" value="1"/>
</dbReference>
<dbReference type="Proteomes" id="UP001445472">
    <property type="component" value="Unassembled WGS sequence"/>
</dbReference>
<dbReference type="EMBL" id="JBEPBX010000001">
    <property type="protein sequence ID" value="MER6612081.1"/>
    <property type="molecule type" value="Genomic_DNA"/>
</dbReference>
<dbReference type="RefSeq" id="WP_351974559.1">
    <property type="nucleotide sequence ID" value="NZ_JBEPBX010000001.1"/>
</dbReference>
<evidence type="ECO:0000313" key="3">
    <source>
        <dbReference type="EMBL" id="MER6612081.1"/>
    </source>
</evidence>
<comment type="cofactor">
    <cofactor evidence="2">
        <name>Mg(2+)</name>
        <dbReference type="ChEBI" id="CHEBI:18420"/>
    </cofactor>
</comment>
<name>A0ABV1UMP7_9ACTN</name>
<keyword evidence="1 2" id="KW-0456">Lyase</keyword>
<dbReference type="PANTHER" id="PTHR35201:SF4">
    <property type="entry name" value="BETA-PINACENE SYNTHASE-RELATED"/>
    <property type="match status" value="1"/>
</dbReference>
<keyword evidence="2" id="KW-0479">Metal-binding</keyword>
<evidence type="ECO:0000313" key="4">
    <source>
        <dbReference type="Proteomes" id="UP001445472"/>
    </source>
</evidence>
<dbReference type="Pfam" id="PF19086">
    <property type="entry name" value="Terpene_syn_C_2"/>
    <property type="match status" value="1"/>
</dbReference>
<dbReference type="Gene3D" id="1.10.600.10">
    <property type="entry name" value="Farnesyl Diphosphate Synthase"/>
    <property type="match status" value="1"/>
</dbReference>
<keyword evidence="2" id="KW-0460">Magnesium</keyword>
<sequence length="346" mass="39103">MALLDSFTIPDFHLPFESAKHPQSGRANSEATSWALHHGLITDAAEQFAGIGFGHLSGRVCHEAPYRHVVLLAEWMAWSFVLDDQHDHLIRAERLEAWRPLTDAITGYLATGKIDSAPQLRRNPLVVGFIDLCDRILADMPPTVRERYRVHIPLMLRSLDQEAANRNAAQQPTIDDYVRMRRHSSQLLPMMDMVEAGLGVEVPPEVYNSSAFQDLMSSALDVISWGNDVFSLRKEFSCGDNNNLVSLLAWWNEWSLPEAVLAVQERTRSRIEDFLTAAQGLPDVLDTLEVTDPSARAGVARCVKSYQDWMIGADLWQRYECTRYSDERWVAGLESTYIRPDLVPGI</sequence>
<dbReference type="EC" id="4.2.3.-" evidence="2"/>
<accession>A0ABV1UMP7</accession>
<organism evidence="3 4">
    <name type="scientific">Streptomyces xantholiticus</name>
    <dbReference type="NCBI Taxonomy" id="68285"/>
    <lineage>
        <taxon>Bacteria</taxon>
        <taxon>Bacillati</taxon>
        <taxon>Actinomycetota</taxon>
        <taxon>Actinomycetes</taxon>
        <taxon>Kitasatosporales</taxon>
        <taxon>Streptomycetaceae</taxon>
        <taxon>Streptomyces</taxon>
    </lineage>
</organism>
<gene>
    <name evidence="3" type="ORF">ABT276_01410</name>
</gene>
<comment type="caution">
    <text evidence="3">The sequence shown here is derived from an EMBL/GenBank/DDBJ whole genome shotgun (WGS) entry which is preliminary data.</text>
</comment>
<comment type="similarity">
    <text evidence="2">Belongs to the terpene synthase family.</text>
</comment>
<evidence type="ECO:0000256" key="2">
    <source>
        <dbReference type="RuleBase" id="RU366034"/>
    </source>
</evidence>
<dbReference type="InterPro" id="IPR034686">
    <property type="entry name" value="Terpene_cyclase-like_2"/>
</dbReference>
<evidence type="ECO:0000256" key="1">
    <source>
        <dbReference type="ARBA" id="ARBA00023239"/>
    </source>
</evidence>
<dbReference type="SUPFAM" id="SSF48576">
    <property type="entry name" value="Terpenoid synthases"/>
    <property type="match status" value="1"/>
</dbReference>
<dbReference type="PANTHER" id="PTHR35201">
    <property type="entry name" value="TERPENE SYNTHASE"/>
    <property type="match status" value="1"/>
</dbReference>
<proteinExistence type="inferred from homology"/>
<reference evidence="3 4" key="1">
    <citation type="submission" date="2024-06" db="EMBL/GenBank/DDBJ databases">
        <title>The Natural Products Discovery Center: Release of the First 8490 Sequenced Strains for Exploring Actinobacteria Biosynthetic Diversity.</title>
        <authorList>
            <person name="Kalkreuter E."/>
            <person name="Kautsar S.A."/>
            <person name="Yang D."/>
            <person name="Bader C.D."/>
            <person name="Teijaro C.N."/>
            <person name="Fluegel L."/>
            <person name="Davis C.M."/>
            <person name="Simpson J.R."/>
            <person name="Lauterbach L."/>
            <person name="Steele A.D."/>
            <person name="Gui C."/>
            <person name="Meng S."/>
            <person name="Li G."/>
            <person name="Viehrig K."/>
            <person name="Ye F."/>
            <person name="Su P."/>
            <person name="Kiefer A.F."/>
            <person name="Nichols A."/>
            <person name="Cepeda A.J."/>
            <person name="Yan W."/>
            <person name="Fan B."/>
            <person name="Jiang Y."/>
            <person name="Adhikari A."/>
            <person name="Zheng C.-J."/>
            <person name="Schuster L."/>
            <person name="Cowan T.M."/>
            <person name="Smanski M.J."/>
            <person name="Chevrette M.G."/>
            <person name="De Carvalho L.P.S."/>
            <person name="Shen B."/>
        </authorList>
    </citation>
    <scope>NUCLEOTIDE SEQUENCE [LARGE SCALE GENOMIC DNA]</scope>
    <source>
        <strain evidence="3 4">NPDC000837</strain>
    </source>
</reference>
<protein>
    <recommendedName>
        <fullName evidence="2">Terpene synthase</fullName>
        <ecNumber evidence="2">4.2.3.-</ecNumber>
    </recommendedName>
</protein>
<keyword evidence="4" id="KW-1185">Reference proteome</keyword>
<dbReference type="SFLD" id="SFLDG01020">
    <property type="entry name" value="Terpene_Cyclase_Like_2"/>
    <property type="match status" value="1"/>
</dbReference>